<evidence type="ECO:0000313" key="2">
    <source>
        <dbReference type="EMBL" id="PAT10649.1"/>
    </source>
</evidence>
<keyword evidence="4" id="KW-1185">Reference proteome</keyword>
<evidence type="ECO:0000313" key="1">
    <source>
        <dbReference type="EMBL" id="PAT05941.1"/>
    </source>
</evidence>
<protein>
    <submittedName>
        <fullName evidence="2">Uncharacterized protein</fullName>
    </submittedName>
</protein>
<organism evidence="2 3">
    <name type="scientific">Corynebacterium hadale</name>
    <dbReference type="NCBI Taxonomy" id="2026255"/>
    <lineage>
        <taxon>Bacteria</taxon>
        <taxon>Bacillati</taxon>
        <taxon>Actinomycetota</taxon>
        <taxon>Actinomycetes</taxon>
        <taxon>Mycobacteriales</taxon>
        <taxon>Corynebacteriaceae</taxon>
        <taxon>Corynebacterium</taxon>
    </lineage>
</organism>
<dbReference type="Proteomes" id="UP000218281">
    <property type="component" value="Unassembled WGS sequence"/>
</dbReference>
<dbReference type="AlphaFoldDB" id="A0AB36RKB1"/>
<sequence>MRSHASMLRAMPGRAQDVAFCWESSGYFTAAAWVRGGVLDIGQRQFSGKVNDDEHQFKPPNRALLEAAAEPPARYLA</sequence>
<comment type="caution">
    <text evidence="2">The sequence shown here is derived from an EMBL/GenBank/DDBJ whole genome shotgun (WGS) entry which is preliminary data.</text>
</comment>
<dbReference type="Proteomes" id="UP000218041">
    <property type="component" value="Unassembled WGS sequence"/>
</dbReference>
<dbReference type="EMBL" id="NSGP01000005">
    <property type="protein sequence ID" value="PAT10649.1"/>
    <property type="molecule type" value="Genomic_DNA"/>
</dbReference>
<accession>A0AB36RKB1</accession>
<evidence type="ECO:0000313" key="3">
    <source>
        <dbReference type="Proteomes" id="UP000218041"/>
    </source>
</evidence>
<evidence type="ECO:0000313" key="4">
    <source>
        <dbReference type="Proteomes" id="UP000218281"/>
    </source>
</evidence>
<proteinExistence type="predicted"/>
<reference evidence="3 4" key="1">
    <citation type="submission" date="2017-08" db="EMBL/GenBank/DDBJ databases">
        <title>Whole genome sequences of 6 clinical strains closest to Corynebacterium imitans.</title>
        <authorList>
            <person name="Bernier A.-M."/>
            <person name="Burdz T."/>
            <person name="Bernard K."/>
        </authorList>
    </citation>
    <scope>NUCLEOTIDE SEQUENCE [LARGE SCALE GENOMIC DNA]</scope>
    <source>
        <strain evidence="2 3">NML92-0415</strain>
        <strain evidence="1 4">NML93-0607</strain>
    </source>
</reference>
<dbReference type="EMBL" id="NSGO01000006">
    <property type="protein sequence ID" value="PAT05941.1"/>
    <property type="molecule type" value="Genomic_DNA"/>
</dbReference>
<name>A0AB36RKB1_9CORY</name>
<gene>
    <name evidence="2" type="ORF">CKJ80_04510</name>
    <name evidence="1" type="ORF">CKJ81_06935</name>
</gene>